<dbReference type="SFLD" id="SFLDG01061">
    <property type="entry name" value="methylthiotransferase"/>
    <property type="match status" value="1"/>
</dbReference>
<keyword evidence="3" id="KW-0963">Cytoplasm</keyword>
<feature type="domain" description="MTTase N-terminal" evidence="10">
    <location>
        <begin position="2"/>
        <end position="114"/>
    </location>
</feature>
<dbReference type="SMART" id="SM00729">
    <property type="entry name" value="Elp3"/>
    <property type="match status" value="1"/>
</dbReference>
<dbReference type="Pfam" id="PF00919">
    <property type="entry name" value="UPF0004"/>
    <property type="match status" value="1"/>
</dbReference>
<dbReference type="InterPro" id="IPR058240">
    <property type="entry name" value="rSAM_sf"/>
</dbReference>
<dbReference type="PANTHER" id="PTHR43020">
    <property type="entry name" value="CDK5 REGULATORY SUBUNIT-ASSOCIATED PROTEIN 1"/>
    <property type="match status" value="1"/>
</dbReference>
<dbReference type="SUPFAM" id="SSF102114">
    <property type="entry name" value="Radical SAM enzymes"/>
    <property type="match status" value="1"/>
</dbReference>
<evidence type="ECO:0000256" key="9">
    <source>
        <dbReference type="ARBA" id="ARBA00023014"/>
    </source>
</evidence>
<dbReference type="RefSeq" id="WP_215241926.1">
    <property type="nucleotide sequence ID" value="NZ_CAJRAF010000004.1"/>
</dbReference>
<dbReference type="InterPro" id="IPR013848">
    <property type="entry name" value="Methylthiotransferase_N"/>
</dbReference>
<keyword evidence="2" id="KW-0004">4Fe-4S</keyword>
<evidence type="ECO:0000256" key="2">
    <source>
        <dbReference type="ARBA" id="ARBA00022485"/>
    </source>
</evidence>
<dbReference type="SFLD" id="SFLDS00029">
    <property type="entry name" value="Radical_SAM"/>
    <property type="match status" value="1"/>
</dbReference>
<keyword evidence="6" id="KW-0819">tRNA processing</keyword>
<evidence type="ECO:0000256" key="6">
    <source>
        <dbReference type="ARBA" id="ARBA00022694"/>
    </source>
</evidence>
<comment type="caution">
    <text evidence="12">The sequence shown here is derived from an EMBL/GenBank/DDBJ whole genome shotgun (WGS) entry which is preliminary data.</text>
</comment>
<dbReference type="NCBIfam" id="TIGR01579">
    <property type="entry name" value="MiaB-like-C"/>
    <property type="match status" value="1"/>
</dbReference>
<keyword evidence="7" id="KW-0479">Metal-binding</keyword>
<keyword evidence="5" id="KW-0949">S-adenosyl-L-methionine</keyword>
<dbReference type="PROSITE" id="PS01278">
    <property type="entry name" value="MTTASE_RADICAL"/>
    <property type="match status" value="1"/>
</dbReference>
<keyword evidence="8" id="KW-0408">Iron</keyword>
<dbReference type="InterPro" id="IPR020612">
    <property type="entry name" value="Methylthiotransferase_CS"/>
</dbReference>
<dbReference type="InterPro" id="IPR038135">
    <property type="entry name" value="Methylthiotransferase_N_sf"/>
</dbReference>
<gene>
    <name evidence="12" type="primary">mtaB</name>
    <name evidence="12" type="ORF">DYBT9275_05550</name>
</gene>
<keyword evidence="13" id="KW-1185">Reference proteome</keyword>
<proteinExistence type="predicted"/>
<dbReference type="PROSITE" id="PS51918">
    <property type="entry name" value="RADICAL_SAM"/>
    <property type="match status" value="1"/>
</dbReference>
<evidence type="ECO:0000256" key="3">
    <source>
        <dbReference type="ARBA" id="ARBA00022490"/>
    </source>
</evidence>
<sequence length="442" mass="50279">MKKVAFYTLGCKLNYSESSSIGRMFEQKGYSKVEFNENPDIFIINTCSVTDNADKKCRKIVREAQKINPDGYVAIIGCYAQLKPKEIADIPGVDAVLGAAEKFRLVDLIDTFEKVPSGRPAQMLASPIEEAVEYHTSYSLNDRTRTFLKVQDGCDYPCAYCTIPLARGKSRSDSIANIVRAAEDVASRGVKEIVLTGVNIGDFGIREGRRKETFLDLIKALDEVEGITRFRISSIEPNLLTDEIIEFVAKSKRFASHFHIPLQSGSNKVLSLMKRRYRRELYVERVAKIKSLMPDCCIGVDVIVGHPGETPELFLETYHFLQELDISYLHVFTYSERENTAAVEIRPIVPKNVRAERSKMLHILSEKKKRHFYETQIGKTGTVLFEDELQNGQMLGFTENYVRVAVKYDPLLINETKEILYDHINETGLMEVTEPELSYEMH</sequence>
<feature type="domain" description="Radical SAM core" evidence="11">
    <location>
        <begin position="140"/>
        <end position="374"/>
    </location>
</feature>
<evidence type="ECO:0000313" key="13">
    <source>
        <dbReference type="Proteomes" id="UP000680038"/>
    </source>
</evidence>
<dbReference type="GO" id="GO:0005829">
    <property type="term" value="C:cytosol"/>
    <property type="evidence" value="ECO:0007669"/>
    <property type="project" value="TreeGrafter"/>
</dbReference>
<protein>
    <submittedName>
        <fullName evidence="12">Threonylcarbamoyladenosine tRNA methylthiotransferase MtaB</fullName>
        <ecNumber evidence="12">2.8.4.5</ecNumber>
    </submittedName>
</protein>
<dbReference type="Gene3D" id="3.80.30.20">
    <property type="entry name" value="tm_1862 like domain"/>
    <property type="match status" value="1"/>
</dbReference>
<evidence type="ECO:0000256" key="1">
    <source>
        <dbReference type="ARBA" id="ARBA00001966"/>
    </source>
</evidence>
<dbReference type="SFLD" id="SFLDG01082">
    <property type="entry name" value="B12-binding_domain_containing"/>
    <property type="match status" value="1"/>
</dbReference>
<dbReference type="GO" id="GO:0035597">
    <property type="term" value="F:tRNA-2-methylthio-N(6)-dimethylallyladenosine(37) synthase activity"/>
    <property type="evidence" value="ECO:0007669"/>
    <property type="project" value="TreeGrafter"/>
</dbReference>
<dbReference type="AlphaFoldDB" id="A0A916JK66"/>
<dbReference type="GO" id="GO:0051539">
    <property type="term" value="F:4 iron, 4 sulfur cluster binding"/>
    <property type="evidence" value="ECO:0007669"/>
    <property type="project" value="UniProtKB-KW"/>
</dbReference>
<dbReference type="NCBIfam" id="TIGR00089">
    <property type="entry name" value="MiaB/RimO family radical SAM methylthiotransferase"/>
    <property type="match status" value="1"/>
</dbReference>
<dbReference type="PROSITE" id="PS51449">
    <property type="entry name" value="MTTASE_N"/>
    <property type="match status" value="1"/>
</dbReference>
<organism evidence="12 13">
    <name type="scientific">Dyadobacter helix</name>
    <dbReference type="NCBI Taxonomy" id="2822344"/>
    <lineage>
        <taxon>Bacteria</taxon>
        <taxon>Pseudomonadati</taxon>
        <taxon>Bacteroidota</taxon>
        <taxon>Cytophagia</taxon>
        <taxon>Cytophagales</taxon>
        <taxon>Spirosomataceae</taxon>
        <taxon>Dyadobacter</taxon>
    </lineage>
</organism>
<comment type="cofactor">
    <cofactor evidence="1">
        <name>[4Fe-4S] cluster</name>
        <dbReference type="ChEBI" id="CHEBI:49883"/>
    </cofactor>
</comment>
<dbReference type="Gene3D" id="3.40.50.12160">
    <property type="entry name" value="Methylthiotransferase, N-terminal domain"/>
    <property type="match status" value="1"/>
</dbReference>
<dbReference type="InterPro" id="IPR007197">
    <property type="entry name" value="rSAM"/>
</dbReference>
<dbReference type="InterPro" id="IPR005839">
    <property type="entry name" value="Methylthiotransferase"/>
</dbReference>
<evidence type="ECO:0000259" key="10">
    <source>
        <dbReference type="PROSITE" id="PS51449"/>
    </source>
</evidence>
<dbReference type="EC" id="2.8.4.5" evidence="12"/>
<dbReference type="Pfam" id="PF04055">
    <property type="entry name" value="Radical_SAM"/>
    <property type="match status" value="1"/>
</dbReference>
<dbReference type="Proteomes" id="UP000680038">
    <property type="component" value="Unassembled WGS sequence"/>
</dbReference>
<dbReference type="EMBL" id="CAJRAF010000004">
    <property type="protein sequence ID" value="CAG5016416.1"/>
    <property type="molecule type" value="Genomic_DNA"/>
</dbReference>
<evidence type="ECO:0000259" key="11">
    <source>
        <dbReference type="PROSITE" id="PS51918"/>
    </source>
</evidence>
<evidence type="ECO:0000256" key="4">
    <source>
        <dbReference type="ARBA" id="ARBA00022679"/>
    </source>
</evidence>
<reference evidence="12" key="1">
    <citation type="submission" date="2021-04" db="EMBL/GenBank/DDBJ databases">
        <authorList>
            <person name="Rodrigo-Torres L."/>
            <person name="Arahal R. D."/>
            <person name="Lucena T."/>
        </authorList>
    </citation>
    <scope>NUCLEOTIDE SEQUENCE</scope>
    <source>
        <strain evidence="12">CECT 9275</strain>
    </source>
</reference>
<evidence type="ECO:0000256" key="8">
    <source>
        <dbReference type="ARBA" id="ARBA00023004"/>
    </source>
</evidence>
<dbReference type="InterPro" id="IPR023404">
    <property type="entry name" value="rSAM_horseshoe"/>
</dbReference>
<dbReference type="PANTHER" id="PTHR43020:SF2">
    <property type="entry name" value="MITOCHONDRIAL TRNA METHYLTHIOTRANSFERASE CDK5RAP1"/>
    <property type="match status" value="1"/>
</dbReference>
<dbReference type="InterPro" id="IPR006467">
    <property type="entry name" value="MiaB-like_bact"/>
</dbReference>
<dbReference type="GO" id="GO:0046872">
    <property type="term" value="F:metal ion binding"/>
    <property type="evidence" value="ECO:0007669"/>
    <property type="project" value="UniProtKB-KW"/>
</dbReference>
<evidence type="ECO:0000256" key="7">
    <source>
        <dbReference type="ARBA" id="ARBA00022723"/>
    </source>
</evidence>
<dbReference type="FunFam" id="3.40.50.12160:FF:000004">
    <property type="entry name" value="Threonylcarbamoyladenosine tRNA methylthiotransferase MtaB"/>
    <property type="match status" value="1"/>
</dbReference>
<dbReference type="GO" id="GO:0035598">
    <property type="term" value="F:tRNA (N(6)-L-threonylcarbamoyladenosine(37)-C(2))-methylthiotransferase activity"/>
    <property type="evidence" value="ECO:0007669"/>
    <property type="project" value="UniProtKB-EC"/>
</dbReference>
<keyword evidence="4 12" id="KW-0808">Transferase</keyword>
<evidence type="ECO:0000313" key="12">
    <source>
        <dbReference type="EMBL" id="CAG5016416.1"/>
    </source>
</evidence>
<accession>A0A916JK66</accession>
<keyword evidence="9" id="KW-0411">Iron-sulfur</keyword>
<name>A0A916JK66_9BACT</name>
<dbReference type="InterPro" id="IPR006638">
    <property type="entry name" value="Elp3/MiaA/NifB-like_rSAM"/>
</dbReference>
<evidence type="ECO:0000256" key="5">
    <source>
        <dbReference type="ARBA" id="ARBA00022691"/>
    </source>
</evidence>
<dbReference type="CDD" id="cd01335">
    <property type="entry name" value="Radical_SAM"/>
    <property type="match status" value="1"/>
</dbReference>